<dbReference type="PANTHER" id="PTHR11727:SF7">
    <property type="entry name" value="DIMETHYLADENOSINE TRANSFERASE-RELATED"/>
    <property type="match status" value="1"/>
</dbReference>
<reference evidence="9 10" key="1">
    <citation type="submission" date="2023-09" db="EMBL/GenBank/DDBJ databases">
        <title>Pangenome analysis of Batrachochytrium dendrobatidis and related Chytrids.</title>
        <authorList>
            <person name="Yacoub M.N."/>
            <person name="Stajich J.E."/>
            <person name="James T.Y."/>
        </authorList>
    </citation>
    <scope>NUCLEOTIDE SEQUENCE [LARGE SCALE GENOMIC DNA]</scope>
    <source>
        <strain evidence="9 10">JEL0888</strain>
    </source>
</reference>
<evidence type="ECO:0000256" key="3">
    <source>
        <dbReference type="ARBA" id="ARBA00022691"/>
    </source>
</evidence>
<accession>A0ABR4N539</accession>
<keyword evidence="2 5" id="KW-0808">Transferase</keyword>
<dbReference type="SMART" id="SM00650">
    <property type="entry name" value="rADc"/>
    <property type="match status" value="1"/>
</dbReference>
<gene>
    <name evidence="9" type="ORF">HK105_205791</name>
</gene>
<evidence type="ECO:0000256" key="6">
    <source>
        <dbReference type="RuleBase" id="RU362106"/>
    </source>
</evidence>
<dbReference type="Proteomes" id="UP001527925">
    <property type="component" value="Unassembled WGS sequence"/>
</dbReference>
<feature type="compositionally biased region" description="Acidic residues" evidence="7">
    <location>
        <begin position="386"/>
        <end position="401"/>
    </location>
</feature>
<evidence type="ECO:0000256" key="1">
    <source>
        <dbReference type="ARBA" id="ARBA00022603"/>
    </source>
</evidence>
<sequence length="415" mass="44836">MFAKSAAGRVASTAVAPRAARAAPAATKTTKAAKAAKLPPLPRQPRLVDLLRVYNVRNKKFLGQNFLLKKSITDRISTQAVSKTRRGGRVLFVEVGPGPGGLTRSLLEAGAKHLVAVEKDTTVEPLLGQLRDSSAGRFRYVLGDIIDPDQHGLYERIMAEAAVCDVLQRQRAAQVAASDLDTQAEEETATMEPFDQVHIVANLPFGISGELVAMWAQQAAERKYLFSTPDTGMTLMFQKEVCERLAAPLGSKKRGGLSVQCQALFNVTQIMTVEGKCFTPAPKVDAGVAQFIPHRQDKLKGVPFAVFRRLVRAMHHHPNSMVRVALRHNGLDRVVDLLPACGIDPTQRAFMIEIEAYVELARRCIEEGVDLKARPVRRGAKAATADEVDGDDGGEESEAGGEDSGAGVKSAARAV</sequence>
<feature type="domain" description="Ribosomal RNA adenine methylase transferase N-terminal" evidence="8">
    <location>
        <begin position="72"/>
        <end position="295"/>
    </location>
</feature>
<evidence type="ECO:0000256" key="2">
    <source>
        <dbReference type="ARBA" id="ARBA00022679"/>
    </source>
</evidence>
<dbReference type="SUPFAM" id="SSF53335">
    <property type="entry name" value="S-adenosyl-L-methionine-dependent methyltransferases"/>
    <property type="match status" value="1"/>
</dbReference>
<evidence type="ECO:0000313" key="10">
    <source>
        <dbReference type="Proteomes" id="UP001527925"/>
    </source>
</evidence>
<dbReference type="Gene3D" id="3.40.50.150">
    <property type="entry name" value="Vaccinia Virus protein VP39"/>
    <property type="match status" value="1"/>
</dbReference>
<name>A0ABR4N539_9FUNG</name>
<feature type="region of interest" description="Disordered" evidence="7">
    <location>
        <begin position="376"/>
        <end position="415"/>
    </location>
</feature>
<comment type="similarity">
    <text evidence="5 6">Belongs to the class I-like SAM-binding methyltransferase superfamily. rRNA adenine N(6)-methyltransferase family.</text>
</comment>
<feature type="binding site" evidence="5">
    <location>
        <position position="202"/>
    </location>
    <ligand>
        <name>S-adenosyl-L-methionine</name>
        <dbReference type="ChEBI" id="CHEBI:59789"/>
    </ligand>
</feature>
<dbReference type="InterPro" id="IPR001737">
    <property type="entry name" value="KsgA/Erm"/>
</dbReference>
<organism evidence="9 10">
    <name type="scientific">Polyrhizophydium stewartii</name>
    <dbReference type="NCBI Taxonomy" id="2732419"/>
    <lineage>
        <taxon>Eukaryota</taxon>
        <taxon>Fungi</taxon>
        <taxon>Fungi incertae sedis</taxon>
        <taxon>Chytridiomycota</taxon>
        <taxon>Chytridiomycota incertae sedis</taxon>
        <taxon>Chytridiomycetes</taxon>
        <taxon>Rhizophydiales</taxon>
        <taxon>Rhizophydiales incertae sedis</taxon>
        <taxon>Polyrhizophydium</taxon>
    </lineage>
</organism>
<keyword evidence="10" id="KW-1185">Reference proteome</keyword>
<evidence type="ECO:0000256" key="7">
    <source>
        <dbReference type="SAM" id="MobiDB-lite"/>
    </source>
</evidence>
<keyword evidence="6" id="KW-0698">rRNA processing</keyword>
<dbReference type="Pfam" id="PF00398">
    <property type="entry name" value="RrnaAD"/>
    <property type="match status" value="1"/>
</dbReference>
<evidence type="ECO:0000256" key="4">
    <source>
        <dbReference type="ARBA" id="ARBA00022884"/>
    </source>
</evidence>
<dbReference type="CDD" id="cd02440">
    <property type="entry name" value="AdoMet_MTases"/>
    <property type="match status" value="1"/>
</dbReference>
<keyword evidence="4 5" id="KW-0694">RNA-binding</keyword>
<proteinExistence type="inferred from homology"/>
<protein>
    <recommendedName>
        <fullName evidence="6">rRNA adenine N(6)-methyltransferase</fullName>
        <ecNumber evidence="6">2.1.1.-</ecNumber>
    </recommendedName>
</protein>
<keyword evidence="3 5" id="KW-0949">S-adenosyl-L-methionine</keyword>
<feature type="binding site" evidence="5">
    <location>
        <position position="65"/>
    </location>
    <ligand>
        <name>S-adenosyl-L-methionine</name>
        <dbReference type="ChEBI" id="CHEBI:59789"/>
    </ligand>
</feature>
<dbReference type="PANTHER" id="PTHR11727">
    <property type="entry name" value="DIMETHYLADENOSINE TRANSFERASE"/>
    <property type="match status" value="1"/>
</dbReference>
<feature type="binding site" evidence="5">
    <location>
        <position position="118"/>
    </location>
    <ligand>
        <name>S-adenosyl-L-methionine</name>
        <dbReference type="ChEBI" id="CHEBI:59789"/>
    </ligand>
</feature>
<evidence type="ECO:0000256" key="5">
    <source>
        <dbReference type="PROSITE-ProRule" id="PRU01026"/>
    </source>
</evidence>
<dbReference type="InterPro" id="IPR020598">
    <property type="entry name" value="rRNA_Ade_methylase_Trfase_N"/>
</dbReference>
<keyword evidence="1 5" id="KW-0489">Methyltransferase</keyword>
<evidence type="ECO:0000259" key="8">
    <source>
        <dbReference type="SMART" id="SM00650"/>
    </source>
</evidence>
<comment type="caution">
    <text evidence="9">The sequence shown here is derived from an EMBL/GenBank/DDBJ whole genome shotgun (WGS) entry which is preliminary data.</text>
</comment>
<dbReference type="EMBL" id="JADGIZ020000031">
    <property type="protein sequence ID" value="KAL2914652.1"/>
    <property type="molecule type" value="Genomic_DNA"/>
</dbReference>
<feature type="binding site" evidence="5">
    <location>
        <position position="144"/>
    </location>
    <ligand>
        <name>S-adenosyl-L-methionine</name>
        <dbReference type="ChEBI" id="CHEBI:59789"/>
    </ligand>
</feature>
<dbReference type="EC" id="2.1.1.-" evidence="6"/>
<evidence type="ECO:0000313" key="9">
    <source>
        <dbReference type="EMBL" id="KAL2914652.1"/>
    </source>
</evidence>
<feature type="binding site" evidence="5">
    <location>
        <position position="96"/>
    </location>
    <ligand>
        <name>S-adenosyl-L-methionine</name>
        <dbReference type="ChEBI" id="CHEBI:59789"/>
    </ligand>
</feature>
<feature type="binding site" evidence="5">
    <location>
        <position position="67"/>
    </location>
    <ligand>
        <name>S-adenosyl-L-methionine</name>
        <dbReference type="ChEBI" id="CHEBI:59789"/>
    </ligand>
</feature>
<dbReference type="PROSITE" id="PS51689">
    <property type="entry name" value="SAM_RNA_A_N6_MT"/>
    <property type="match status" value="1"/>
</dbReference>
<dbReference type="InterPro" id="IPR029063">
    <property type="entry name" value="SAM-dependent_MTases_sf"/>
</dbReference>